<evidence type="ECO:0000259" key="2">
    <source>
        <dbReference type="PROSITE" id="PS50110"/>
    </source>
</evidence>
<evidence type="ECO:0000256" key="1">
    <source>
        <dbReference type="PROSITE-ProRule" id="PRU00169"/>
    </source>
</evidence>
<feature type="domain" description="Response regulatory" evidence="2">
    <location>
        <begin position="30"/>
        <end position="151"/>
    </location>
</feature>
<dbReference type="Gene3D" id="3.40.50.2300">
    <property type="match status" value="1"/>
</dbReference>
<organism evidence="3 4">
    <name type="scientific">Flavobacterium frigidimaris</name>
    <dbReference type="NCBI Taxonomy" id="262320"/>
    <lineage>
        <taxon>Bacteria</taxon>
        <taxon>Pseudomonadati</taxon>
        <taxon>Bacteroidota</taxon>
        <taxon>Flavobacteriia</taxon>
        <taxon>Flavobacteriales</taxon>
        <taxon>Flavobacteriaceae</taxon>
        <taxon>Flavobacterium</taxon>
    </lineage>
</organism>
<feature type="modified residue" description="4-aspartylphosphate" evidence="1">
    <location>
        <position position="83"/>
    </location>
</feature>
<dbReference type="PROSITE" id="PS50110">
    <property type="entry name" value="RESPONSE_REGULATORY"/>
    <property type="match status" value="1"/>
</dbReference>
<keyword evidence="1" id="KW-0597">Phosphoprotein</keyword>
<accession>A0ABX4BTZ9</accession>
<keyword evidence="4" id="KW-1185">Reference proteome</keyword>
<reference evidence="3 4" key="1">
    <citation type="submission" date="2016-11" db="EMBL/GenBank/DDBJ databases">
        <title>Whole genomes of Flavobacteriaceae.</title>
        <authorList>
            <person name="Stine C."/>
            <person name="Li C."/>
            <person name="Tadesse D."/>
        </authorList>
    </citation>
    <scope>NUCLEOTIDE SEQUENCE [LARGE SCALE GENOMIC DNA]</scope>
    <source>
        <strain evidence="3 4">DSM 15937</strain>
    </source>
</reference>
<dbReference type="EMBL" id="MUGV01000007">
    <property type="protein sequence ID" value="OXA81295.1"/>
    <property type="molecule type" value="Genomic_DNA"/>
</dbReference>
<evidence type="ECO:0000313" key="3">
    <source>
        <dbReference type="EMBL" id="OXA81295.1"/>
    </source>
</evidence>
<proteinExistence type="predicted"/>
<dbReference type="InterPro" id="IPR011006">
    <property type="entry name" value="CheY-like_superfamily"/>
</dbReference>
<name>A0ABX4BTZ9_FLAFR</name>
<comment type="caution">
    <text evidence="3">The sequence shown here is derived from an EMBL/GenBank/DDBJ whole genome shotgun (WGS) entry which is preliminary data.</text>
</comment>
<sequence length="177" mass="21235">MKRLHYNLNQSLKQTFWLIVLINIMNNEGHIIVIENNPQDRKLFEEVFAQLNFSNKVVYFTSGKDAYNYIIVQQIKPFLIFSDIVLMHMEDYKLINRTYKNVSKELNCPYLFFTTKLEQCFIIDAYSNPTKSYFIKPYEYEKFKKVIKSIVTYWYKAKKMAHHGEKETAKAKLKNKT</sequence>
<evidence type="ECO:0000313" key="4">
    <source>
        <dbReference type="Proteomes" id="UP000198382"/>
    </source>
</evidence>
<dbReference type="Proteomes" id="UP000198382">
    <property type="component" value="Unassembled WGS sequence"/>
</dbReference>
<gene>
    <name evidence="3" type="ORF">B0A65_03310</name>
</gene>
<protein>
    <recommendedName>
        <fullName evidence="2">Response regulatory domain-containing protein</fullName>
    </recommendedName>
</protein>
<dbReference type="InterPro" id="IPR001789">
    <property type="entry name" value="Sig_transdc_resp-reg_receiver"/>
</dbReference>
<dbReference type="SUPFAM" id="SSF52172">
    <property type="entry name" value="CheY-like"/>
    <property type="match status" value="1"/>
</dbReference>